<evidence type="ECO:0000259" key="2">
    <source>
        <dbReference type="Pfam" id="PF22726"/>
    </source>
</evidence>
<evidence type="ECO:0000313" key="3">
    <source>
        <dbReference type="EMBL" id="KZL10339.1"/>
    </source>
</evidence>
<accession>A0A165U2Y8</accession>
<sequence>MLIDFERKTGRSFITWQSIQSAVTEHVPAENWEGVYNVVPVPAVDLRRKLLAMTGSGGKNDPAARCLNLIDKLRDEYGAPESEPRHPDLVSGRPWPILKPDPDAGDGN</sequence>
<proteinExistence type="predicted"/>
<reference evidence="3 4" key="1">
    <citation type="journal article" date="2016" name="Front. Microbiol.">
        <title>Comparative Genomic Analysis Reveals a Diverse Repertoire of Genes Involved in Prokaryote-Eukaryote Interactions within the Pseudovibrio Genus.</title>
        <authorList>
            <person name="Romano S."/>
            <person name="Fernandez-Guerra A."/>
            <person name="Reen F.J."/>
            <person name="Glockner F.O."/>
            <person name="Crowley S.P."/>
            <person name="O'Sullivan O."/>
            <person name="Cotter P.D."/>
            <person name="Adams C."/>
            <person name="Dobson A.D."/>
            <person name="O'Gara F."/>
        </authorList>
    </citation>
    <scope>NUCLEOTIDE SEQUENCE [LARGE SCALE GENOMIC DNA]</scope>
    <source>
        <strain evidence="3 4">Ad2</strain>
    </source>
</reference>
<dbReference type="Pfam" id="PF22726">
    <property type="entry name" value="NCAB2"/>
    <property type="match status" value="1"/>
</dbReference>
<evidence type="ECO:0000313" key="4">
    <source>
        <dbReference type="Proteomes" id="UP000076577"/>
    </source>
</evidence>
<feature type="region of interest" description="Disordered" evidence="1">
    <location>
        <begin position="77"/>
        <end position="108"/>
    </location>
</feature>
<dbReference type="AlphaFoldDB" id="A0A165U2Y8"/>
<gene>
    <name evidence="3" type="ORF">PsAD2_03998</name>
</gene>
<organism evidence="3 4">
    <name type="scientific">Pseudovibrio axinellae</name>
    <dbReference type="NCBI Taxonomy" id="989403"/>
    <lineage>
        <taxon>Bacteria</taxon>
        <taxon>Pseudomonadati</taxon>
        <taxon>Pseudomonadota</taxon>
        <taxon>Alphaproteobacteria</taxon>
        <taxon>Hyphomicrobiales</taxon>
        <taxon>Stappiaceae</taxon>
        <taxon>Pseudovibrio</taxon>
    </lineage>
</organism>
<name>A0A165U2Y8_9HYPH</name>
<dbReference type="EMBL" id="LMCB01000116">
    <property type="protein sequence ID" value="KZL10339.1"/>
    <property type="molecule type" value="Genomic_DNA"/>
</dbReference>
<keyword evidence="4" id="KW-1185">Reference proteome</keyword>
<feature type="compositionally biased region" description="Basic and acidic residues" evidence="1">
    <location>
        <begin position="77"/>
        <end position="88"/>
    </location>
</feature>
<dbReference type="Proteomes" id="UP000076577">
    <property type="component" value="Unassembled WGS sequence"/>
</dbReference>
<protein>
    <recommendedName>
        <fullName evidence="2">NACHT C-terminal Alpha/Beta 2 domain-containing protein</fullName>
    </recommendedName>
</protein>
<comment type="caution">
    <text evidence="3">The sequence shown here is derived from an EMBL/GenBank/DDBJ whole genome shotgun (WGS) entry which is preliminary data.</text>
</comment>
<dbReference type="PATRIC" id="fig|989403.3.peg.4364"/>
<dbReference type="InterPro" id="IPR054732">
    <property type="entry name" value="NCAB2"/>
</dbReference>
<feature type="domain" description="NACHT C-terminal Alpha/Beta 2" evidence="2">
    <location>
        <begin position="19"/>
        <end position="96"/>
    </location>
</feature>
<evidence type="ECO:0000256" key="1">
    <source>
        <dbReference type="SAM" id="MobiDB-lite"/>
    </source>
</evidence>